<feature type="compositionally biased region" description="Basic and acidic residues" evidence="1">
    <location>
        <begin position="93"/>
        <end position="102"/>
    </location>
</feature>
<sequence length="178" mass="18875">MLVLGAPAPRPRPRPAPPSRSPSASLRPRRRPWPAPLISSPTESSSILREREPRAGPRSSERELRGLEGRGAARSSDLAGGRRTAEAPGADANGRRDGRSRGGWELGGLGRGTLPLGPAGLIGPLFFSPHPVFQTLHAAAPSLDASPEGRKTWVLVVLVLPGGRLRSFPTLPHGELRL</sequence>
<evidence type="ECO:0000256" key="1">
    <source>
        <dbReference type="SAM" id="MobiDB-lite"/>
    </source>
</evidence>
<organism evidence="2 3">
    <name type="scientific">Panicum virgatum</name>
    <name type="common">Blackwell switchgrass</name>
    <dbReference type="NCBI Taxonomy" id="38727"/>
    <lineage>
        <taxon>Eukaryota</taxon>
        <taxon>Viridiplantae</taxon>
        <taxon>Streptophyta</taxon>
        <taxon>Embryophyta</taxon>
        <taxon>Tracheophyta</taxon>
        <taxon>Spermatophyta</taxon>
        <taxon>Magnoliopsida</taxon>
        <taxon>Liliopsida</taxon>
        <taxon>Poales</taxon>
        <taxon>Poaceae</taxon>
        <taxon>PACMAD clade</taxon>
        <taxon>Panicoideae</taxon>
        <taxon>Panicodae</taxon>
        <taxon>Paniceae</taxon>
        <taxon>Panicinae</taxon>
        <taxon>Panicum</taxon>
        <taxon>Panicum sect. Hiantes</taxon>
    </lineage>
</organism>
<keyword evidence="3" id="KW-1185">Reference proteome</keyword>
<evidence type="ECO:0000313" key="3">
    <source>
        <dbReference type="Proteomes" id="UP000823388"/>
    </source>
</evidence>
<feature type="compositionally biased region" description="Pro residues" evidence="1">
    <location>
        <begin position="8"/>
        <end position="20"/>
    </location>
</feature>
<dbReference type="EMBL" id="CM029054">
    <property type="protein sequence ID" value="KAG2540862.1"/>
    <property type="molecule type" value="Genomic_DNA"/>
</dbReference>
<dbReference type="Proteomes" id="UP000823388">
    <property type="component" value="Chromosome 9N"/>
</dbReference>
<feature type="region of interest" description="Disordered" evidence="1">
    <location>
        <begin position="1"/>
        <end position="104"/>
    </location>
</feature>
<dbReference type="AlphaFoldDB" id="A0A8T0MXL2"/>
<comment type="caution">
    <text evidence="2">The sequence shown here is derived from an EMBL/GenBank/DDBJ whole genome shotgun (WGS) entry which is preliminary data.</text>
</comment>
<gene>
    <name evidence="2" type="ORF">PVAP13_9NG586800</name>
</gene>
<name>A0A8T0MXL2_PANVG</name>
<reference evidence="2" key="1">
    <citation type="submission" date="2020-05" db="EMBL/GenBank/DDBJ databases">
        <title>WGS assembly of Panicum virgatum.</title>
        <authorList>
            <person name="Lovell J.T."/>
            <person name="Jenkins J."/>
            <person name="Shu S."/>
            <person name="Juenger T.E."/>
            <person name="Schmutz J."/>
        </authorList>
    </citation>
    <scope>NUCLEOTIDE SEQUENCE</scope>
    <source>
        <strain evidence="2">AP13</strain>
    </source>
</reference>
<evidence type="ECO:0000313" key="2">
    <source>
        <dbReference type="EMBL" id="KAG2540862.1"/>
    </source>
</evidence>
<feature type="compositionally biased region" description="Basic and acidic residues" evidence="1">
    <location>
        <begin position="48"/>
        <end position="68"/>
    </location>
</feature>
<accession>A0A8T0MXL2</accession>
<protein>
    <submittedName>
        <fullName evidence="2">Uncharacterized protein</fullName>
    </submittedName>
</protein>
<proteinExistence type="predicted"/>